<proteinExistence type="predicted"/>
<name>A0AC35GJQ2_9BILA</name>
<evidence type="ECO:0000313" key="1">
    <source>
        <dbReference type="Proteomes" id="UP000887580"/>
    </source>
</evidence>
<organism evidence="1 2">
    <name type="scientific">Panagrolaimus sp. PS1159</name>
    <dbReference type="NCBI Taxonomy" id="55785"/>
    <lineage>
        <taxon>Eukaryota</taxon>
        <taxon>Metazoa</taxon>
        <taxon>Ecdysozoa</taxon>
        <taxon>Nematoda</taxon>
        <taxon>Chromadorea</taxon>
        <taxon>Rhabditida</taxon>
        <taxon>Tylenchina</taxon>
        <taxon>Panagrolaimomorpha</taxon>
        <taxon>Panagrolaimoidea</taxon>
        <taxon>Panagrolaimidae</taxon>
        <taxon>Panagrolaimus</taxon>
    </lineage>
</organism>
<dbReference type="WBParaSite" id="PS1159_v2.g5760.t1">
    <property type="protein sequence ID" value="PS1159_v2.g5760.t1"/>
    <property type="gene ID" value="PS1159_v2.g5760"/>
</dbReference>
<sequence>MNFFKLLLIFVLLLFGSFAQRFLRHSINDALIDEKDSDDNLLSSDVTNAQEEGGDVKLTGYIQEIELELDELKFEYCSKRIPQNKQRCMDQKVSVCYDAKKSSDTPSQVGCGPNRCIFEAGVSEVYGTQRVWFMETHLDLPENDDICPTAIMRSPKAEVTLLPQPFKSCEPLLNNGRIKLYVKKATPECFLTVKNAKIWTPTTTPSPTTQASPASEAKGTNEEASNATLIWAIVGGIFFILLIGIIAFVVWYFCIRKQQKTSEKKKIIVETPKHTAEADAVKEKTEEKQPPLKPKLPIEDTKEKKKPVEKEKASKPKKKEKKAEQKIQLKPSKEIAQENVPKEDPPIIVPPKKQAPVEPTLDDPTTGASITAQENEQPHVSVPKHVIHPAPLQPASKAITLYSRSSSRKGSLSERHEIGMRTMVENPSETCIRRSQGSIDAPTKAKLERFYPSDSARPRPLEKREIMLFCCRKISVMFKTIELLIDLAIEKLAQHGAKFGDNETVIELSAEAERYVQTSSTPEYIRSFAFGGIFRDLIDSEAEIYESCPIPLLFVIALQRRYSILNRRQACAWIRRQMPVIFAEFSLKERKKLAYPITAIEDAYNMDPDGFKNTAVLDTESGTEE</sequence>
<dbReference type="Proteomes" id="UP000887580">
    <property type="component" value="Unplaced"/>
</dbReference>
<accession>A0AC35GJQ2</accession>
<reference evidence="2" key="1">
    <citation type="submission" date="2022-11" db="UniProtKB">
        <authorList>
            <consortium name="WormBaseParasite"/>
        </authorList>
    </citation>
    <scope>IDENTIFICATION</scope>
</reference>
<protein>
    <submittedName>
        <fullName evidence="2">Uncharacterized protein</fullName>
    </submittedName>
</protein>
<evidence type="ECO:0000313" key="2">
    <source>
        <dbReference type="WBParaSite" id="PS1159_v2.g5760.t1"/>
    </source>
</evidence>